<evidence type="ECO:0000256" key="2">
    <source>
        <dbReference type="ARBA" id="ARBA00023002"/>
    </source>
</evidence>
<evidence type="ECO:0000256" key="1">
    <source>
        <dbReference type="ARBA" id="ARBA00006484"/>
    </source>
</evidence>
<dbReference type="GO" id="GO:0016491">
    <property type="term" value="F:oxidoreductase activity"/>
    <property type="evidence" value="ECO:0007669"/>
    <property type="project" value="UniProtKB-KW"/>
</dbReference>
<feature type="domain" description="Ketoreductase" evidence="5">
    <location>
        <begin position="7"/>
        <end position="201"/>
    </location>
</feature>
<dbReference type="EMBL" id="BSEV01000005">
    <property type="protein sequence ID" value="GLK09593.1"/>
    <property type="molecule type" value="Genomic_DNA"/>
</dbReference>
<dbReference type="RefSeq" id="WP_271218043.1">
    <property type="nucleotide sequence ID" value="NZ_BAAAVD010000045.1"/>
</dbReference>
<organism evidence="6 7">
    <name type="scientific">Streptosporangium carneum</name>
    <dbReference type="NCBI Taxonomy" id="47481"/>
    <lineage>
        <taxon>Bacteria</taxon>
        <taxon>Bacillati</taxon>
        <taxon>Actinomycetota</taxon>
        <taxon>Actinomycetes</taxon>
        <taxon>Streptosporangiales</taxon>
        <taxon>Streptosporangiaceae</taxon>
        <taxon>Streptosporangium</taxon>
    </lineage>
</organism>
<comment type="similarity">
    <text evidence="1 3">Belongs to the short-chain dehydrogenases/reductases (SDR) family.</text>
</comment>
<proteinExistence type="inferred from homology"/>
<evidence type="ECO:0000256" key="4">
    <source>
        <dbReference type="SAM" id="MobiDB-lite"/>
    </source>
</evidence>
<dbReference type="PRINTS" id="PR00081">
    <property type="entry name" value="GDHRDH"/>
</dbReference>
<feature type="region of interest" description="Disordered" evidence="4">
    <location>
        <begin position="288"/>
        <end position="309"/>
    </location>
</feature>
<evidence type="ECO:0000313" key="7">
    <source>
        <dbReference type="Proteomes" id="UP001143474"/>
    </source>
</evidence>
<reference evidence="6" key="2">
    <citation type="submission" date="2023-01" db="EMBL/GenBank/DDBJ databases">
        <authorList>
            <person name="Sun Q."/>
            <person name="Evtushenko L."/>
        </authorList>
    </citation>
    <scope>NUCLEOTIDE SEQUENCE</scope>
    <source>
        <strain evidence="6">VKM Ac-2007</strain>
    </source>
</reference>
<dbReference type="Pfam" id="PF00106">
    <property type="entry name" value="adh_short"/>
    <property type="match status" value="1"/>
</dbReference>
<dbReference type="InterPro" id="IPR057326">
    <property type="entry name" value="KR_dom"/>
</dbReference>
<dbReference type="InterPro" id="IPR002347">
    <property type="entry name" value="SDR_fam"/>
</dbReference>
<dbReference type="SUPFAM" id="SSF51735">
    <property type="entry name" value="NAD(P)-binding Rossmann-fold domains"/>
    <property type="match status" value="1"/>
</dbReference>
<dbReference type="Gene3D" id="3.40.50.720">
    <property type="entry name" value="NAD(P)-binding Rossmann-like Domain"/>
    <property type="match status" value="1"/>
</dbReference>
<dbReference type="InterPro" id="IPR020904">
    <property type="entry name" value="Sc_DH/Rdtase_CS"/>
</dbReference>
<dbReference type="PROSITE" id="PS00061">
    <property type="entry name" value="ADH_SHORT"/>
    <property type="match status" value="1"/>
</dbReference>
<accession>A0A9W6I1Q0</accession>
<dbReference type="SMART" id="SM00822">
    <property type="entry name" value="PKS_KR"/>
    <property type="match status" value="1"/>
</dbReference>
<keyword evidence="7" id="KW-1185">Reference proteome</keyword>
<comment type="caution">
    <text evidence="6">The sequence shown here is derived from an EMBL/GenBank/DDBJ whole genome shotgun (WGS) entry which is preliminary data.</text>
</comment>
<dbReference type="InterPro" id="IPR036291">
    <property type="entry name" value="NAD(P)-bd_dom_sf"/>
</dbReference>
<dbReference type="AlphaFoldDB" id="A0A9W6I1Q0"/>
<sequence>MSALAGRVAIVTGAGRGLGRAHALLLARLGAAVVVNDLGGDVHGTGQDTTPALQVVDEIRHAGGQAVASGHDVADWAQAAALVDLAVTTFGDLHVLVNNAGILRDRTLARMNEAEWDSVVRVHLKGHAAPTAHALAHWRRRAGEGVRPDASVIHTTSVAAFTGNVGQANYGAAKMAMLALSRCVSLEAGRHGVRSNAISPGARTRITEGMGTAEVAEGAFDPADPANVSPLVAWLAQAGCPADGQVFHCSGEEILVVDMPRAVARLRTEGRWTLADLDRRLPDALRTPPALDDFLGGAEPARGETEADR</sequence>
<dbReference type="PANTHER" id="PTHR45024">
    <property type="entry name" value="DEHYDROGENASES, SHORT CHAIN"/>
    <property type="match status" value="1"/>
</dbReference>
<gene>
    <name evidence="6" type="ORF">GCM10017600_29990</name>
</gene>
<evidence type="ECO:0000256" key="3">
    <source>
        <dbReference type="RuleBase" id="RU000363"/>
    </source>
</evidence>
<dbReference type="PANTHER" id="PTHR45024:SF2">
    <property type="entry name" value="SCP2 DOMAIN-CONTAINING PROTEIN"/>
    <property type="match status" value="1"/>
</dbReference>
<dbReference type="InterPro" id="IPR051687">
    <property type="entry name" value="Peroxisomal_Beta-Oxidation"/>
</dbReference>
<protein>
    <submittedName>
        <fullName evidence="6">Short-chain dehydrogenase/reductase</fullName>
    </submittedName>
</protein>
<dbReference type="Proteomes" id="UP001143474">
    <property type="component" value="Unassembled WGS sequence"/>
</dbReference>
<evidence type="ECO:0000259" key="5">
    <source>
        <dbReference type="SMART" id="SM00822"/>
    </source>
</evidence>
<evidence type="ECO:0000313" key="6">
    <source>
        <dbReference type="EMBL" id="GLK09593.1"/>
    </source>
</evidence>
<name>A0A9W6I1Q0_9ACTN</name>
<dbReference type="PRINTS" id="PR00080">
    <property type="entry name" value="SDRFAMILY"/>
</dbReference>
<reference evidence="6" key="1">
    <citation type="journal article" date="2014" name="Int. J. Syst. Evol. Microbiol.">
        <title>Complete genome sequence of Corynebacterium casei LMG S-19264T (=DSM 44701T), isolated from a smear-ripened cheese.</title>
        <authorList>
            <consortium name="US DOE Joint Genome Institute (JGI-PGF)"/>
            <person name="Walter F."/>
            <person name="Albersmeier A."/>
            <person name="Kalinowski J."/>
            <person name="Ruckert C."/>
        </authorList>
    </citation>
    <scope>NUCLEOTIDE SEQUENCE</scope>
    <source>
        <strain evidence="6">VKM Ac-2007</strain>
    </source>
</reference>
<keyword evidence="2" id="KW-0560">Oxidoreductase</keyword>